<dbReference type="GO" id="GO:0046872">
    <property type="term" value="F:metal ion binding"/>
    <property type="evidence" value="ECO:0007669"/>
    <property type="project" value="UniProtKB-KW"/>
</dbReference>
<gene>
    <name evidence="8" type="ORF">BG61_19630</name>
</gene>
<feature type="region of interest" description="Disordered" evidence="5">
    <location>
        <begin position="49"/>
        <end position="71"/>
    </location>
</feature>
<dbReference type="Pfam" id="PF00034">
    <property type="entry name" value="Cytochrom_C"/>
    <property type="match status" value="1"/>
</dbReference>
<feature type="chain" id="PRO_5001664721" evidence="6">
    <location>
        <begin position="18"/>
        <end position="135"/>
    </location>
</feature>
<proteinExistence type="predicted"/>
<dbReference type="InterPro" id="IPR009056">
    <property type="entry name" value="Cyt_c-like_dom"/>
</dbReference>
<sequence>MAAVSAVAALAPAVAFAAPPADKQIQLLAHGKYIVERVGMCADCHSPKGPDGKPIAGEELHGGPLPMSPLHPVPGWADRSVKIAGLPDGYTEAQLATFLETGRTPSGGTASPPMPSYRLNASDARAAAAYLHSLN</sequence>
<reference evidence="8 9" key="1">
    <citation type="submission" date="2014-03" db="EMBL/GenBank/DDBJ databases">
        <title>Draft Genome Sequences of Four Burkholderia Strains.</title>
        <authorList>
            <person name="Liu X.Y."/>
            <person name="Li C.X."/>
            <person name="Xu J.H."/>
        </authorList>
    </citation>
    <scope>NUCLEOTIDE SEQUENCE [LARGE SCALE GENOMIC DNA]</scope>
    <source>
        <strain evidence="8 9">DSM 50014</strain>
    </source>
</reference>
<dbReference type="InterPro" id="IPR036909">
    <property type="entry name" value="Cyt_c-like_dom_sf"/>
</dbReference>
<evidence type="ECO:0000256" key="2">
    <source>
        <dbReference type="ARBA" id="ARBA00022723"/>
    </source>
</evidence>
<name>A0A069PU31_9BURK</name>
<evidence type="ECO:0000256" key="5">
    <source>
        <dbReference type="SAM" id="MobiDB-lite"/>
    </source>
</evidence>
<feature type="signal peptide" evidence="6">
    <location>
        <begin position="1"/>
        <end position="17"/>
    </location>
</feature>
<dbReference type="AlphaFoldDB" id="A0A069PU31"/>
<dbReference type="EMBL" id="JFHC01000003">
    <property type="protein sequence ID" value="KDR44273.1"/>
    <property type="molecule type" value="Genomic_DNA"/>
</dbReference>
<keyword evidence="3 4" id="KW-0408">Iron</keyword>
<evidence type="ECO:0000259" key="7">
    <source>
        <dbReference type="PROSITE" id="PS51007"/>
    </source>
</evidence>
<keyword evidence="2 4" id="KW-0479">Metal-binding</keyword>
<dbReference type="Gene3D" id="1.10.760.10">
    <property type="entry name" value="Cytochrome c-like domain"/>
    <property type="match status" value="1"/>
</dbReference>
<organism evidence="8 9">
    <name type="scientific">Caballeronia glathei</name>
    <dbReference type="NCBI Taxonomy" id="60547"/>
    <lineage>
        <taxon>Bacteria</taxon>
        <taxon>Pseudomonadati</taxon>
        <taxon>Pseudomonadota</taxon>
        <taxon>Betaproteobacteria</taxon>
        <taxon>Burkholderiales</taxon>
        <taxon>Burkholderiaceae</taxon>
        <taxon>Caballeronia</taxon>
    </lineage>
</organism>
<accession>A0A069PU31</accession>
<evidence type="ECO:0000313" key="8">
    <source>
        <dbReference type="EMBL" id="KDR44273.1"/>
    </source>
</evidence>
<evidence type="ECO:0000313" key="9">
    <source>
        <dbReference type="Proteomes" id="UP000027466"/>
    </source>
</evidence>
<feature type="domain" description="Cytochrome c" evidence="7">
    <location>
        <begin position="26"/>
        <end position="135"/>
    </location>
</feature>
<keyword evidence="1 4" id="KW-0349">Heme</keyword>
<keyword evidence="9" id="KW-1185">Reference proteome</keyword>
<evidence type="ECO:0000256" key="6">
    <source>
        <dbReference type="SAM" id="SignalP"/>
    </source>
</evidence>
<evidence type="ECO:0000256" key="4">
    <source>
        <dbReference type="PROSITE-ProRule" id="PRU00433"/>
    </source>
</evidence>
<dbReference type="SUPFAM" id="SSF46626">
    <property type="entry name" value="Cytochrome c"/>
    <property type="match status" value="1"/>
</dbReference>
<dbReference type="PROSITE" id="PS51007">
    <property type="entry name" value="CYTC"/>
    <property type="match status" value="1"/>
</dbReference>
<comment type="caution">
    <text evidence="8">The sequence shown here is derived from an EMBL/GenBank/DDBJ whole genome shotgun (WGS) entry which is preliminary data.</text>
</comment>
<keyword evidence="6" id="KW-0732">Signal</keyword>
<evidence type="ECO:0000256" key="1">
    <source>
        <dbReference type="ARBA" id="ARBA00022617"/>
    </source>
</evidence>
<dbReference type="Proteomes" id="UP000027466">
    <property type="component" value="Unassembled WGS sequence"/>
</dbReference>
<dbReference type="GO" id="GO:0020037">
    <property type="term" value="F:heme binding"/>
    <property type="evidence" value="ECO:0007669"/>
    <property type="project" value="InterPro"/>
</dbReference>
<dbReference type="STRING" id="60547.GCA_000751215_04398"/>
<dbReference type="GO" id="GO:0009055">
    <property type="term" value="F:electron transfer activity"/>
    <property type="evidence" value="ECO:0007669"/>
    <property type="project" value="InterPro"/>
</dbReference>
<evidence type="ECO:0000256" key="3">
    <source>
        <dbReference type="ARBA" id="ARBA00023004"/>
    </source>
</evidence>
<feature type="compositionally biased region" description="Basic and acidic residues" evidence="5">
    <location>
        <begin position="49"/>
        <end position="61"/>
    </location>
</feature>
<protein>
    <submittedName>
        <fullName evidence="8">Cytochrome C</fullName>
    </submittedName>
</protein>